<protein>
    <recommendedName>
        <fullName evidence="3">DUF2877 domain-containing protein</fullName>
    </recommendedName>
</protein>
<reference evidence="2" key="1">
    <citation type="submission" date="2020-07" db="EMBL/GenBank/DDBJ databases">
        <authorList>
            <person name="Partida-Martinez L."/>
            <person name="Huntemann M."/>
            <person name="Clum A."/>
            <person name="Wang J."/>
            <person name="Palaniappan K."/>
            <person name="Ritter S."/>
            <person name="Chen I.-M."/>
            <person name="Stamatis D."/>
            <person name="Reddy T."/>
            <person name="O'Malley R."/>
            <person name="Daum C."/>
            <person name="Shapiro N."/>
            <person name="Ivanova N."/>
            <person name="Kyrpides N."/>
            <person name="Woyke T."/>
        </authorList>
    </citation>
    <scope>NUCLEOTIDE SEQUENCE [LARGE SCALE GENOMIC DNA]</scope>
    <source>
        <strain evidence="2">AT2.8</strain>
    </source>
</reference>
<sequence>MINAISGDSDFIKEINNSKFTGFVHSTFNRTFNIKCFENGDLFTIACRKLDNGPNTLIVNADNMKSQKIEVNDPVRVEKNLLFIGEKLTISIDKVDLWESVLPPYPSNEEILKRNVIKMKEYLNVHGVGGGMKKSVLTKNPFEAEVSNMLEKRTILLLNELLNHRISTALPHAVSLVGLGPGLTPSGDDFLTGLFTIFNMKNSPFYPYRSFCEDVLKKARTLTNDISYMTLKKAANGKVRDSIIALLNSILVEDDQDLILSLNKLLNIGSSSGTDIAYGIVFGMEATIRAGGKVC</sequence>
<organism evidence="1 2">
    <name type="scientific">Neobacillus niacini</name>
    <dbReference type="NCBI Taxonomy" id="86668"/>
    <lineage>
        <taxon>Bacteria</taxon>
        <taxon>Bacillati</taxon>
        <taxon>Bacillota</taxon>
        <taxon>Bacilli</taxon>
        <taxon>Bacillales</taxon>
        <taxon>Bacillaceae</taxon>
        <taxon>Neobacillus</taxon>
    </lineage>
</organism>
<proteinExistence type="predicted"/>
<gene>
    <name evidence="1" type="ORF">F4694_002407</name>
</gene>
<evidence type="ECO:0000313" key="1">
    <source>
        <dbReference type="EMBL" id="NYE05654.1"/>
    </source>
</evidence>
<dbReference type="Proteomes" id="UP000548423">
    <property type="component" value="Unassembled WGS sequence"/>
</dbReference>
<name>A0A852TEH1_9BACI</name>
<reference evidence="2" key="2">
    <citation type="submission" date="2020-08" db="EMBL/GenBank/DDBJ databases">
        <title>The Agave Microbiome: Exploring the role of microbial communities in plant adaptations to desert environments.</title>
        <authorList>
            <person name="Partida-Martinez L.P."/>
        </authorList>
    </citation>
    <scope>NUCLEOTIDE SEQUENCE [LARGE SCALE GENOMIC DNA]</scope>
    <source>
        <strain evidence="2">AT2.8</strain>
    </source>
</reference>
<dbReference type="AlphaFoldDB" id="A0A852TEH1"/>
<dbReference type="Pfam" id="PF11392">
    <property type="entry name" value="AllH"/>
    <property type="match status" value="1"/>
</dbReference>
<accession>A0A852TEH1</accession>
<evidence type="ECO:0008006" key="3">
    <source>
        <dbReference type="Google" id="ProtNLM"/>
    </source>
</evidence>
<evidence type="ECO:0000313" key="2">
    <source>
        <dbReference type="Proteomes" id="UP000548423"/>
    </source>
</evidence>
<dbReference type="InterPro" id="IPR021530">
    <property type="entry name" value="AllH-like"/>
</dbReference>
<comment type="caution">
    <text evidence="1">The sequence shown here is derived from an EMBL/GenBank/DDBJ whole genome shotgun (WGS) entry which is preliminary data.</text>
</comment>
<dbReference type="EMBL" id="JACCBX010000004">
    <property type="protein sequence ID" value="NYE05654.1"/>
    <property type="molecule type" value="Genomic_DNA"/>
</dbReference>